<gene>
    <name evidence="2" type="ORF">P7V44_17080</name>
</gene>
<keyword evidence="1" id="KW-1133">Transmembrane helix</keyword>
<dbReference type="EMBL" id="JARRYG010000020">
    <property type="protein sequence ID" value="MDG4697945.1"/>
    <property type="molecule type" value="Genomic_DNA"/>
</dbReference>
<accession>A0AA42FQA5</accession>
<keyword evidence="1" id="KW-0812">Transmembrane</keyword>
<dbReference type="AlphaFoldDB" id="A0AA42FQA5"/>
<dbReference type="InterPro" id="IPR025292">
    <property type="entry name" value="T3SS_LEE_assoc"/>
</dbReference>
<feature type="transmembrane region" description="Helical" evidence="1">
    <location>
        <begin position="83"/>
        <end position="103"/>
    </location>
</feature>
<comment type="caution">
    <text evidence="2">The sequence shown here is derived from an EMBL/GenBank/DDBJ whole genome shotgun (WGS) entry which is preliminary data.</text>
</comment>
<evidence type="ECO:0000313" key="2">
    <source>
        <dbReference type="EMBL" id="MDG4697945.1"/>
    </source>
</evidence>
<evidence type="ECO:0000313" key="3">
    <source>
        <dbReference type="Proteomes" id="UP001156701"/>
    </source>
</evidence>
<dbReference type="Pfam" id="PF13327">
    <property type="entry name" value="T3SS_LEE_assoc"/>
    <property type="match status" value="1"/>
</dbReference>
<proteinExistence type="predicted"/>
<name>A0AA42FQA5_9GAMM</name>
<dbReference type="RefSeq" id="WP_131680857.1">
    <property type="nucleotide sequence ID" value="NZ_JARRYG010000020.1"/>
</dbReference>
<reference evidence="2" key="1">
    <citation type="submission" date="2023-03" db="EMBL/GenBank/DDBJ databases">
        <title>a new species belonging to Providencia genus.</title>
        <authorList>
            <person name="Yang W."/>
            <person name="Hu F."/>
            <person name="Shen S."/>
            <person name="Ding L."/>
            <person name="Yin D."/>
        </authorList>
    </citation>
    <scope>NUCLEOTIDE SEQUENCE</scope>
    <source>
        <strain evidence="2">CRE-3FA-0001</strain>
    </source>
</reference>
<evidence type="ECO:0000256" key="1">
    <source>
        <dbReference type="SAM" id="Phobius"/>
    </source>
</evidence>
<organism evidence="2 3">
    <name type="scientific">Providencia huashanensis</name>
    <dbReference type="NCBI Taxonomy" id="3037798"/>
    <lineage>
        <taxon>Bacteria</taxon>
        <taxon>Pseudomonadati</taxon>
        <taxon>Pseudomonadota</taxon>
        <taxon>Gammaproteobacteria</taxon>
        <taxon>Enterobacterales</taxon>
        <taxon>Morganellaceae</taxon>
        <taxon>Providencia</taxon>
    </lineage>
</organism>
<keyword evidence="1" id="KW-0472">Membrane</keyword>
<dbReference type="Proteomes" id="UP001156701">
    <property type="component" value="Unassembled WGS sequence"/>
</dbReference>
<protein>
    <submittedName>
        <fullName evidence="2">Type III secretion system domain-containing protein</fullName>
    </submittedName>
</protein>
<sequence>MNNIIEVEQQRLHELVWRPGKWMHASWWRTFELSQWQQVYQQSPSCQGAIDNMILRRKDLSFSPILKQLEPRQYQILALETRLMKLFLAMGILVLACPDYLVLRRYRCRLTDIFGEQGCEQLLAIGTFYHSPSQVIYSEEDFIEKAQGIGLSWWYAEKTDCVVYHALKTTFPNYPPQEAPRLGSIFPWLLRIGRFL</sequence>